<dbReference type="PANTHER" id="PTHR33018:SF37">
    <property type="entry name" value="TRANSPOSASE TNP1_EN_SPM-LIKE DOMAIN-CONTAINING PROTEIN"/>
    <property type="match status" value="1"/>
</dbReference>
<evidence type="ECO:0000313" key="4">
    <source>
        <dbReference type="Proteomes" id="UP000541444"/>
    </source>
</evidence>
<protein>
    <recommendedName>
        <fullName evidence="5">Transposase</fullName>
    </recommendedName>
</protein>
<dbReference type="PANTHER" id="PTHR33018">
    <property type="entry name" value="OS10G0338966 PROTEIN-RELATED"/>
    <property type="match status" value="1"/>
</dbReference>
<keyword evidence="1" id="KW-0175">Coiled coil</keyword>
<evidence type="ECO:0008006" key="5">
    <source>
        <dbReference type="Google" id="ProtNLM"/>
    </source>
</evidence>
<name>A0A7J7MNY8_9MAGN</name>
<dbReference type="EMBL" id="JACGCM010001329">
    <property type="protein sequence ID" value="KAF6156472.1"/>
    <property type="molecule type" value="Genomic_DNA"/>
</dbReference>
<feature type="coiled-coil region" evidence="1">
    <location>
        <begin position="224"/>
        <end position="258"/>
    </location>
</feature>
<evidence type="ECO:0000256" key="1">
    <source>
        <dbReference type="SAM" id="Coils"/>
    </source>
</evidence>
<gene>
    <name evidence="3" type="ORF">GIB67_011273</name>
</gene>
<evidence type="ECO:0000313" key="3">
    <source>
        <dbReference type="EMBL" id="KAF6156472.1"/>
    </source>
</evidence>
<dbReference type="AlphaFoldDB" id="A0A7J7MNY8"/>
<proteinExistence type="predicted"/>
<dbReference type="Proteomes" id="UP000541444">
    <property type="component" value="Unassembled WGS sequence"/>
</dbReference>
<reference evidence="3 4" key="1">
    <citation type="journal article" date="2020" name="IScience">
        <title>Genome Sequencing of the Endangered Kingdonia uniflora (Circaeasteraceae, Ranunculales) Reveals Potential Mechanisms of Evolutionary Specialization.</title>
        <authorList>
            <person name="Sun Y."/>
            <person name="Deng T."/>
            <person name="Zhang A."/>
            <person name="Moore M.J."/>
            <person name="Landis J.B."/>
            <person name="Lin N."/>
            <person name="Zhang H."/>
            <person name="Zhang X."/>
            <person name="Huang J."/>
            <person name="Zhang X."/>
            <person name="Sun H."/>
            <person name="Wang H."/>
        </authorList>
    </citation>
    <scope>NUCLEOTIDE SEQUENCE [LARGE SCALE GENOMIC DNA]</scope>
    <source>
        <strain evidence="3">TB1705</strain>
        <tissue evidence="3">Leaf</tissue>
    </source>
</reference>
<accession>A0A7J7MNY8</accession>
<sequence length="433" mass="48103">MLPNGEKRYVSANDLGQPNTGDKNHHKFISTLGVLTRTHIPIIYSKITDVPDEDIQNVMKGLEKGFYFPDVSEMYLRDKFATFWRNFKSDKYTKNVKGKNLALSKANNHEFVPIDDWHCFVDNCNSATFQAASARNSANRENLTTPACIGRDSMVVVCGLWFVVCYRLEKIRKCERLNPESKTTSVTDSVSKSVDKDRKRCLIGLGAGVCPTLLKKAKHLLIQNEDLRDTNIELAGKVDALEKDLQKLKDIVNVLASTSQGGSCSTSQPPSVPFQAPISALNPDLNKKCILNGFNEAKVARGEVAFVDPATPIHQGILGEGFYKILLYEIYSPNCPLVKPDGYVNTLGEVQAGVFVAWSKWLLTTIKEPGKSIKIGYRLQIADVAHLCFRSITGTSTLNLTGFMSHINLLLITLSSRTTLFRFKSSPISLSIY</sequence>
<organism evidence="3 4">
    <name type="scientific">Kingdonia uniflora</name>
    <dbReference type="NCBI Taxonomy" id="39325"/>
    <lineage>
        <taxon>Eukaryota</taxon>
        <taxon>Viridiplantae</taxon>
        <taxon>Streptophyta</taxon>
        <taxon>Embryophyta</taxon>
        <taxon>Tracheophyta</taxon>
        <taxon>Spermatophyta</taxon>
        <taxon>Magnoliopsida</taxon>
        <taxon>Ranunculales</taxon>
        <taxon>Circaeasteraceae</taxon>
        <taxon>Kingdonia</taxon>
    </lineage>
</organism>
<evidence type="ECO:0000256" key="2">
    <source>
        <dbReference type="SAM" id="MobiDB-lite"/>
    </source>
</evidence>
<feature type="region of interest" description="Disordered" evidence="2">
    <location>
        <begin position="1"/>
        <end position="22"/>
    </location>
</feature>
<keyword evidence="4" id="KW-1185">Reference proteome</keyword>
<comment type="caution">
    <text evidence="3">The sequence shown here is derived from an EMBL/GenBank/DDBJ whole genome shotgun (WGS) entry which is preliminary data.</text>
</comment>